<evidence type="ECO:0000313" key="2">
    <source>
        <dbReference type="EMBL" id="SNX70996.1"/>
    </source>
</evidence>
<name>A0A285CVE4_9RHOB</name>
<gene>
    <name evidence="2" type="ORF">SAMN05878503_107111</name>
</gene>
<reference evidence="3" key="1">
    <citation type="submission" date="2017-08" db="EMBL/GenBank/DDBJ databases">
        <authorList>
            <person name="Varghese N."/>
            <person name="Submissions S."/>
        </authorList>
    </citation>
    <scope>NUCLEOTIDE SEQUENCE [LARGE SCALE GENOMIC DNA]</scope>
    <source>
        <strain evidence="3">JA234</strain>
    </source>
</reference>
<keyword evidence="2" id="KW-0808">Transferase</keyword>
<dbReference type="InterPro" id="IPR002654">
    <property type="entry name" value="Glyco_trans_25"/>
</dbReference>
<dbReference type="RefSeq" id="WP_097030533.1">
    <property type="nucleotide sequence ID" value="NZ_OAOQ01000007.1"/>
</dbReference>
<organism evidence="2 3">
    <name type="scientific">Cereibacter ovatus</name>
    <dbReference type="NCBI Taxonomy" id="439529"/>
    <lineage>
        <taxon>Bacteria</taxon>
        <taxon>Pseudomonadati</taxon>
        <taxon>Pseudomonadota</taxon>
        <taxon>Alphaproteobacteria</taxon>
        <taxon>Rhodobacterales</taxon>
        <taxon>Paracoccaceae</taxon>
        <taxon>Cereibacter</taxon>
    </lineage>
</organism>
<dbReference type="CDD" id="cd06532">
    <property type="entry name" value="Glyco_transf_25"/>
    <property type="match status" value="1"/>
</dbReference>
<protein>
    <submittedName>
        <fullName evidence="2">Glycosyl transferase family 25</fullName>
    </submittedName>
</protein>
<dbReference type="Proteomes" id="UP000219467">
    <property type="component" value="Unassembled WGS sequence"/>
</dbReference>
<evidence type="ECO:0000313" key="3">
    <source>
        <dbReference type="Proteomes" id="UP000219467"/>
    </source>
</evidence>
<proteinExistence type="predicted"/>
<sequence length="241" mass="26888">MIDIASFVIHLDRAEGRLPNVANLLDRLGPAAEQLQAVDGTQMSADEIARHIGGAFLPRYPFPLRRAEVATFLSHRRSWQRIVDRALPMALVIEDDATLGPGFEPALALALRHVTDGMLIRFPVKRRERFRQILAKDGGIRLGRPRTVALGMQTQLVTQGAARQLLAMTDRFDRPVDTFLQARWIHHTDVLSVLPSGVGEMSGRLGGSLIGEKVGLLDRLRRELRRPVFRLATAIRSRTCP</sequence>
<dbReference type="OrthoDB" id="259382at2"/>
<feature type="domain" description="Glycosyl transferase family 25" evidence="1">
    <location>
        <begin position="6"/>
        <end position="122"/>
    </location>
</feature>
<accession>A0A285CVE4</accession>
<dbReference type="GO" id="GO:0016740">
    <property type="term" value="F:transferase activity"/>
    <property type="evidence" value="ECO:0007669"/>
    <property type="project" value="UniProtKB-KW"/>
</dbReference>
<evidence type="ECO:0000259" key="1">
    <source>
        <dbReference type="Pfam" id="PF01755"/>
    </source>
</evidence>
<keyword evidence="3" id="KW-1185">Reference proteome</keyword>
<dbReference type="AlphaFoldDB" id="A0A285CVE4"/>
<dbReference type="Pfam" id="PF01755">
    <property type="entry name" value="Glyco_transf_25"/>
    <property type="match status" value="1"/>
</dbReference>
<dbReference type="EMBL" id="OAOQ01000007">
    <property type="protein sequence ID" value="SNX70996.1"/>
    <property type="molecule type" value="Genomic_DNA"/>
</dbReference>